<accession>A0A8J3EVX3</accession>
<organism evidence="1 2">
    <name type="scientific">Egicoccus halophilus</name>
    <dbReference type="NCBI Taxonomy" id="1670830"/>
    <lineage>
        <taxon>Bacteria</taxon>
        <taxon>Bacillati</taxon>
        <taxon>Actinomycetota</taxon>
        <taxon>Nitriliruptoria</taxon>
        <taxon>Egicoccales</taxon>
        <taxon>Egicoccaceae</taxon>
        <taxon>Egicoccus</taxon>
    </lineage>
</organism>
<reference evidence="1" key="2">
    <citation type="submission" date="2020-09" db="EMBL/GenBank/DDBJ databases">
        <authorList>
            <person name="Sun Q."/>
            <person name="Zhou Y."/>
        </authorList>
    </citation>
    <scope>NUCLEOTIDE SEQUENCE</scope>
    <source>
        <strain evidence="1">CGMCC 1.14988</strain>
    </source>
</reference>
<proteinExistence type="predicted"/>
<dbReference type="RefSeq" id="WP_130650199.1">
    <property type="nucleotide sequence ID" value="NZ_BMHA01000014.1"/>
</dbReference>
<dbReference type="AlphaFoldDB" id="A0A8J3EVX3"/>
<name>A0A8J3EVX3_9ACTN</name>
<gene>
    <name evidence="1" type="ORF">GCM10011354_32070</name>
</gene>
<dbReference type="Proteomes" id="UP000650511">
    <property type="component" value="Unassembled WGS sequence"/>
</dbReference>
<dbReference type="EMBL" id="BMHA01000014">
    <property type="protein sequence ID" value="GGI09036.1"/>
    <property type="molecule type" value="Genomic_DNA"/>
</dbReference>
<keyword evidence="2" id="KW-1185">Reference proteome</keyword>
<comment type="caution">
    <text evidence="1">The sequence shown here is derived from an EMBL/GenBank/DDBJ whole genome shotgun (WGS) entry which is preliminary data.</text>
</comment>
<protein>
    <submittedName>
        <fullName evidence="1">Uncharacterized protein</fullName>
    </submittedName>
</protein>
<reference evidence="1" key="1">
    <citation type="journal article" date="2014" name="Int. J. Syst. Evol. Microbiol.">
        <title>Complete genome sequence of Corynebacterium casei LMG S-19264T (=DSM 44701T), isolated from a smear-ripened cheese.</title>
        <authorList>
            <consortium name="US DOE Joint Genome Institute (JGI-PGF)"/>
            <person name="Walter F."/>
            <person name="Albersmeier A."/>
            <person name="Kalinowski J."/>
            <person name="Ruckert C."/>
        </authorList>
    </citation>
    <scope>NUCLEOTIDE SEQUENCE</scope>
    <source>
        <strain evidence="1">CGMCC 1.14988</strain>
    </source>
</reference>
<evidence type="ECO:0000313" key="2">
    <source>
        <dbReference type="Proteomes" id="UP000650511"/>
    </source>
</evidence>
<sequence>MPNRTLTEARQALADLAPSLNPEMYRRLEDELKTAQRQARRYADNFLASNLATVEERRATLLVEACQVRDELDALEAEGAGGLISAADYAEQLQALEARRTQVDNAYSETVRELDGVETVEDDPDAWLDGVFRRYPKLMPAFTF</sequence>
<evidence type="ECO:0000313" key="1">
    <source>
        <dbReference type="EMBL" id="GGI09036.1"/>
    </source>
</evidence>